<accession>A0ABS9KN48</accession>
<reference evidence="2" key="1">
    <citation type="submission" date="2022-01" db="EMBL/GenBank/DDBJ databases">
        <authorList>
            <person name="Jo J.-H."/>
            <person name="Im W.-T."/>
        </authorList>
    </citation>
    <scope>NUCLEOTIDE SEQUENCE</scope>
    <source>
        <strain evidence="2">NA20</strain>
    </source>
</reference>
<dbReference type="PROSITE" id="PS51257">
    <property type="entry name" value="PROKAR_LIPOPROTEIN"/>
    <property type="match status" value="1"/>
</dbReference>
<dbReference type="EMBL" id="JAKLTR010000003">
    <property type="protein sequence ID" value="MCG2613752.1"/>
    <property type="molecule type" value="Genomic_DNA"/>
</dbReference>
<comment type="caution">
    <text evidence="2">The sequence shown here is derived from an EMBL/GenBank/DDBJ whole genome shotgun (WGS) entry which is preliminary data.</text>
</comment>
<organism evidence="2 3">
    <name type="scientific">Terrimonas ginsenosidimutans</name>
    <dbReference type="NCBI Taxonomy" id="2908004"/>
    <lineage>
        <taxon>Bacteria</taxon>
        <taxon>Pseudomonadati</taxon>
        <taxon>Bacteroidota</taxon>
        <taxon>Chitinophagia</taxon>
        <taxon>Chitinophagales</taxon>
        <taxon>Chitinophagaceae</taxon>
        <taxon>Terrimonas</taxon>
    </lineage>
</organism>
<feature type="chain" id="PRO_5047055480" description="DUF306 domain-containing protein" evidence="1">
    <location>
        <begin position="18"/>
        <end position="262"/>
    </location>
</feature>
<evidence type="ECO:0000313" key="3">
    <source>
        <dbReference type="Proteomes" id="UP001165367"/>
    </source>
</evidence>
<gene>
    <name evidence="2" type="ORF">LZZ85_05650</name>
</gene>
<feature type="signal peptide" evidence="1">
    <location>
        <begin position="1"/>
        <end position="17"/>
    </location>
</feature>
<evidence type="ECO:0000256" key="1">
    <source>
        <dbReference type="SAM" id="SignalP"/>
    </source>
</evidence>
<dbReference type="RefSeq" id="WP_237869458.1">
    <property type="nucleotide sequence ID" value="NZ_JAKLTR010000003.1"/>
</dbReference>
<protein>
    <recommendedName>
        <fullName evidence="4">DUF306 domain-containing protein</fullName>
    </recommendedName>
</protein>
<keyword evidence="3" id="KW-1185">Reference proteome</keyword>
<evidence type="ECO:0008006" key="4">
    <source>
        <dbReference type="Google" id="ProtNLM"/>
    </source>
</evidence>
<dbReference type="Proteomes" id="UP001165367">
    <property type="component" value="Unassembled WGS sequence"/>
</dbReference>
<keyword evidence="1" id="KW-0732">Signal</keyword>
<name>A0ABS9KN48_9BACT</name>
<sequence>MTIRIFLPLLVCIVLFACNNESPTASVQDSLSPATAVQTKDFKKLDTALYFAGLWVNEQYVNDVTHTRRPGNVEVPENACIIMPVKTLKETSLILGFHEGQEVVILKNGNKYEIWDKPVLNKLQDIELISETRLKLGFDTFIKLKSGDLSAEKNPYNIVDILLFAGKYRDEHGATVEFSTDGKVKGIPGINAYEAWLDYATSEAVTDQMSMGATPETMKDYAFRFDKDRLMIFHLKCRSMGQDSICMEYAIGDRYLTLTREK</sequence>
<proteinExistence type="predicted"/>
<evidence type="ECO:0000313" key="2">
    <source>
        <dbReference type="EMBL" id="MCG2613752.1"/>
    </source>
</evidence>